<dbReference type="Proteomes" id="UP001231166">
    <property type="component" value="Chromosome"/>
</dbReference>
<protein>
    <submittedName>
        <fullName evidence="2">Uncharacterized protein</fullName>
    </submittedName>
</protein>
<reference evidence="1" key="1">
    <citation type="submission" date="2022-12" db="EMBL/GenBank/DDBJ databases">
        <authorList>
            <person name="Krivoruchko A.V."/>
            <person name="Elkin A."/>
        </authorList>
    </citation>
    <scope>NUCLEOTIDE SEQUENCE</scope>
    <source>
        <strain evidence="1">IEGM 249</strain>
    </source>
</reference>
<sequence length="65" mass="7237">MIHAIVAYRITWTREGFLTEFEAGMEIAQLAQQCIAGHWRGGSGEKVLVDANPFNGQTVGEFRVQ</sequence>
<reference evidence="2" key="2">
    <citation type="submission" date="2023-07" db="EMBL/GenBank/DDBJ databases">
        <title>Genomic analysis of Rhodococcus opacus VOC-14 with glycol ethers degradation activity.</title>
        <authorList>
            <person name="Narkevich D.A."/>
            <person name="Hlushen A.M."/>
            <person name="Akhremchuk A.E."/>
            <person name="Sikolenko M.A."/>
            <person name="Valentovich L.N."/>
        </authorList>
    </citation>
    <scope>NUCLEOTIDE SEQUENCE</scope>
    <source>
        <strain evidence="2">VOC-14</strain>
    </source>
</reference>
<proteinExistence type="predicted"/>
<evidence type="ECO:0000313" key="3">
    <source>
        <dbReference type="Proteomes" id="UP001066327"/>
    </source>
</evidence>
<dbReference type="EMBL" id="CP130953">
    <property type="protein sequence ID" value="WLF44535.1"/>
    <property type="molecule type" value="Genomic_DNA"/>
</dbReference>
<evidence type="ECO:0000313" key="4">
    <source>
        <dbReference type="Proteomes" id="UP001231166"/>
    </source>
</evidence>
<dbReference type="Proteomes" id="UP001066327">
    <property type="component" value="Unassembled WGS sequence"/>
</dbReference>
<gene>
    <name evidence="1" type="ORF">O4328_41360</name>
    <name evidence="2" type="ORF">Q5707_21510</name>
</gene>
<evidence type="ECO:0000313" key="2">
    <source>
        <dbReference type="EMBL" id="WLF44535.1"/>
    </source>
</evidence>
<name>A0AAX3Y8J8_RHOOP</name>
<accession>A0AAX3Y8J8</accession>
<dbReference type="AlphaFoldDB" id="A0AAX3Y8J8"/>
<dbReference type="RefSeq" id="WP_269592761.1">
    <property type="nucleotide sequence ID" value="NZ_CP130953.1"/>
</dbReference>
<keyword evidence="3" id="KW-1185">Reference proteome</keyword>
<evidence type="ECO:0000313" key="1">
    <source>
        <dbReference type="EMBL" id="MCZ4590010.1"/>
    </source>
</evidence>
<dbReference type="EMBL" id="JAPWIS010000039">
    <property type="protein sequence ID" value="MCZ4590010.1"/>
    <property type="molecule type" value="Genomic_DNA"/>
</dbReference>
<organism evidence="2 4">
    <name type="scientific">Rhodococcus opacus</name>
    <name type="common">Nocardia opaca</name>
    <dbReference type="NCBI Taxonomy" id="37919"/>
    <lineage>
        <taxon>Bacteria</taxon>
        <taxon>Bacillati</taxon>
        <taxon>Actinomycetota</taxon>
        <taxon>Actinomycetes</taxon>
        <taxon>Mycobacteriales</taxon>
        <taxon>Nocardiaceae</taxon>
        <taxon>Rhodococcus</taxon>
    </lineage>
</organism>